<dbReference type="Proteomes" id="UP000095287">
    <property type="component" value="Unplaced"/>
</dbReference>
<dbReference type="SMART" id="SM00360">
    <property type="entry name" value="RRM"/>
    <property type="match status" value="2"/>
</dbReference>
<reference evidence="4" key="1">
    <citation type="submission" date="2016-11" db="UniProtKB">
        <authorList>
            <consortium name="WormBaseParasite"/>
        </authorList>
    </citation>
    <scope>IDENTIFICATION</scope>
</reference>
<dbReference type="InterPro" id="IPR000504">
    <property type="entry name" value="RRM_dom"/>
</dbReference>
<protein>
    <submittedName>
        <fullName evidence="4">RRM domain-containing protein</fullName>
    </submittedName>
</protein>
<dbReference type="CDD" id="cd00590">
    <property type="entry name" value="RRM_SF"/>
    <property type="match status" value="1"/>
</dbReference>
<keyword evidence="1" id="KW-0694">RNA-binding</keyword>
<dbReference type="PANTHER" id="PTHR15241:SF320">
    <property type="entry name" value="HETEROGENEOUS NUCLEAR RIBONUCLEOPROTEIN A_B"/>
    <property type="match status" value="1"/>
</dbReference>
<dbReference type="PANTHER" id="PTHR15241">
    <property type="entry name" value="TRANSFORMER-2-RELATED"/>
    <property type="match status" value="1"/>
</dbReference>
<evidence type="ECO:0000313" key="3">
    <source>
        <dbReference type="Proteomes" id="UP000095287"/>
    </source>
</evidence>
<evidence type="ECO:0000259" key="2">
    <source>
        <dbReference type="PROSITE" id="PS50102"/>
    </source>
</evidence>
<dbReference type="GO" id="GO:0003723">
    <property type="term" value="F:RNA binding"/>
    <property type="evidence" value="ECO:0007669"/>
    <property type="project" value="UniProtKB-UniRule"/>
</dbReference>
<dbReference type="InterPro" id="IPR035979">
    <property type="entry name" value="RBD_domain_sf"/>
</dbReference>
<dbReference type="PROSITE" id="PS50102">
    <property type="entry name" value="RRM"/>
    <property type="match status" value="2"/>
</dbReference>
<evidence type="ECO:0000256" key="1">
    <source>
        <dbReference type="PROSITE-ProRule" id="PRU00176"/>
    </source>
</evidence>
<evidence type="ECO:0000313" key="4">
    <source>
        <dbReference type="WBParaSite" id="L893_g19303.t1"/>
    </source>
</evidence>
<keyword evidence="3" id="KW-1185">Reference proteome</keyword>
<sequence length="223" mass="25694">MEQAHDVFYGPPCPRRLFVRNLPYSASEERVRDYFGYFGALSMIKVPPGEYENNRGFAIIEYAEHKVAEKVLTYGGYGHHSIGGRCVTVTVCEPRQRPQQSGPVTLFVSPLRSTTTSEIIRSYFEPMGDLGEVRVVDEDVAGKTRSRRFAYVTFLKAEIAQEVRKRWPHKIDGSSVRLDFFNVEKEYLIYSERQSMRLVPLLDANMLNTMEHLSKVHVPDFYD</sequence>
<proteinExistence type="predicted"/>
<dbReference type="AlphaFoldDB" id="A0A1I7YSK1"/>
<dbReference type="Gene3D" id="3.30.70.330">
    <property type="match status" value="2"/>
</dbReference>
<dbReference type="WBParaSite" id="L893_g19303.t1">
    <property type="protein sequence ID" value="L893_g19303.t1"/>
    <property type="gene ID" value="L893_g19303"/>
</dbReference>
<accession>A0A1I7YSK1</accession>
<dbReference type="Pfam" id="PF00076">
    <property type="entry name" value="RRM_1"/>
    <property type="match status" value="2"/>
</dbReference>
<feature type="domain" description="RRM" evidence="2">
    <location>
        <begin position="104"/>
        <end position="183"/>
    </location>
</feature>
<dbReference type="SUPFAM" id="SSF54928">
    <property type="entry name" value="RNA-binding domain, RBD"/>
    <property type="match status" value="1"/>
</dbReference>
<dbReference type="InterPro" id="IPR012677">
    <property type="entry name" value="Nucleotide-bd_a/b_plait_sf"/>
</dbReference>
<name>A0A1I7YSK1_9BILA</name>
<feature type="domain" description="RRM" evidence="2">
    <location>
        <begin position="15"/>
        <end position="94"/>
    </location>
</feature>
<organism evidence="3 4">
    <name type="scientific">Steinernema glaseri</name>
    <dbReference type="NCBI Taxonomy" id="37863"/>
    <lineage>
        <taxon>Eukaryota</taxon>
        <taxon>Metazoa</taxon>
        <taxon>Ecdysozoa</taxon>
        <taxon>Nematoda</taxon>
        <taxon>Chromadorea</taxon>
        <taxon>Rhabditida</taxon>
        <taxon>Tylenchina</taxon>
        <taxon>Panagrolaimomorpha</taxon>
        <taxon>Strongyloidoidea</taxon>
        <taxon>Steinernematidae</taxon>
        <taxon>Steinernema</taxon>
    </lineage>
</organism>